<keyword evidence="2" id="KW-1185">Reference proteome</keyword>
<accession>A0A3D9SLI0</accession>
<dbReference type="Proteomes" id="UP000256661">
    <property type="component" value="Unassembled WGS sequence"/>
</dbReference>
<protein>
    <submittedName>
        <fullName evidence="1">Uncharacterized protein</fullName>
    </submittedName>
</protein>
<proteinExistence type="predicted"/>
<dbReference type="AlphaFoldDB" id="A0A3D9SLI0"/>
<comment type="caution">
    <text evidence="1">The sequence shown here is derived from an EMBL/GenBank/DDBJ whole genome shotgun (WGS) entry which is preliminary data.</text>
</comment>
<reference evidence="1 2" key="1">
    <citation type="submission" date="2018-08" db="EMBL/GenBank/DDBJ databases">
        <title>Sequencing the genomes of 1000 actinobacteria strains.</title>
        <authorList>
            <person name="Klenk H.-P."/>
        </authorList>
    </citation>
    <scope>NUCLEOTIDE SEQUENCE [LARGE SCALE GENOMIC DNA]</scope>
    <source>
        <strain evidence="1 2">DSM 43927</strain>
    </source>
</reference>
<name>A0A3D9SLI0_9ACTN</name>
<organism evidence="1 2">
    <name type="scientific">Thermomonospora umbrina</name>
    <dbReference type="NCBI Taxonomy" id="111806"/>
    <lineage>
        <taxon>Bacteria</taxon>
        <taxon>Bacillati</taxon>
        <taxon>Actinomycetota</taxon>
        <taxon>Actinomycetes</taxon>
        <taxon>Streptosporangiales</taxon>
        <taxon>Thermomonosporaceae</taxon>
        <taxon>Thermomonospora</taxon>
    </lineage>
</organism>
<sequence length="36" mass="4116">MQYPSGEVQASGHYRSQQTFVQQVALDLDFTMLIII</sequence>
<evidence type="ECO:0000313" key="1">
    <source>
        <dbReference type="EMBL" id="REE96786.1"/>
    </source>
</evidence>
<evidence type="ECO:0000313" key="2">
    <source>
        <dbReference type="Proteomes" id="UP000256661"/>
    </source>
</evidence>
<dbReference type="EMBL" id="QTTT01000001">
    <property type="protein sequence ID" value="REE96786.1"/>
    <property type="molecule type" value="Genomic_DNA"/>
</dbReference>
<gene>
    <name evidence="1" type="ORF">DFJ69_2235</name>
</gene>